<dbReference type="SUPFAM" id="SSF53756">
    <property type="entry name" value="UDP-Glycosyltransferase/glycogen phosphorylase"/>
    <property type="match status" value="1"/>
</dbReference>
<dbReference type="EMBL" id="CP017634">
    <property type="protein sequence ID" value="ATW24494.1"/>
    <property type="molecule type" value="Genomic_DNA"/>
</dbReference>
<dbReference type="AlphaFoldDB" id="A0A3G1KPV5"/>
<evidence type="ECO:0000313" key="2">
    <source>
        <dbReference type="Proteomes" id="UP000323521"/>
    </source>
</evidence>
<gene>
    <name evidence="1" type="ORF">DCMF_06610</name>
</gene>
<protein>
    <recommendedName>
        <fullName evidence="3">Glycosyltransferase</fullName>
    </recommendedName>
</protein>
<dbReference type="OrthoDB" id="9809622at2"/>
<sequence>MKILLLGEFSGFFKNLKEGILELGYEINLVNPGDEYRNTVKTDLYIPSSRNYLIRNIEKLIFPFWKLKQYYNYDIVQLTGHNVFGGLKYNYNYLLIDKIKRNSNKMFMSSCGSDYFFYKKLKCLKYSALEEHIEIDLNGYNPYNQKKFMENNINVVNLVDGIIPTAYSYAEAYREHNRLLNTIQFPINVNKIAFTRQKIENNKIKIFHGITREGFKGTKYIKEAMLKIKEKYPNDVEILIDGKMPLNKYLKVLEETNVVIDQALSYSYGMNALYSMAMGKVVLSGNEPECQQEFGRTDIPIINILPSVDDIFKKLEKLVLDKKCVIEIGQKSRLFVEDFHHHIKVAQKYIDTWNLLR</sequence>
<dbReference type="KEGG" id="fwa:DCMF_06610"/>
<evidence type="ECO:0000313" key="1">
    <source>
        <dbReference type="EMBL" id="ATW24494.1"/>
    </source>
</evidence>
<reference evidence="1 2" key="1">
    <citation type="submission" date="2016-10" db="EMBL/GenBank/DDBJ databases">
        <title>Complete Genome Sequence of Peptococcaceae strain DCMF.</title>
        <authorList>
            <person name="Edwards R.J."/>
            <person name="Holland S.I."/>
            <person name="Deshpande N.P."/>
            <person name="Wong Y.K."/>
            <person name="Ertan H."/>
            <person name="Manefield M."/>
            <person name="Russell T.L."/>
            <person name="Lee M.J."/>
        </authorList>
    </citation>
    <scope>NUCLEOTIDE SEQUENCE [LARGE SCALE GENOMIC DNA]</scope>
    <source>
        <strain evidence="1 2">DCMF</strain>
    </source>
</reference>
<name>A0A3G1KPV5_FORW1</name>
<keyword evidence="2" id="KW-1185">Reference proteome</keyword>
<organism evidence="1 2">
    <name type="scientific">Formimonas warabiya</name>
    <dbReference type="NCBI Taxonomy" id="1761012"/>
    <lineage>
        <taxon>Bacteria</taxon>
        <taxon>Bacillati</taxon>
        <taxon>Bacillota</taxon>
        <taxon>Clostridia</taxon>
        <taxon>Eubacteriales</taxon>
        <taxon>Peptococcaceae</taxon>
        <taxon>Candidatus Formimonas</taxon>
    </lineage>
</organism>
<dbReference type="Gene3D" id="3.40.50.2000">
    <property type="entry name" value="Glycogen Phosphorylase B"/>
    <property type="match status" value="1"/>
</dbReference>
<evidence type="ECO:0008006" key="3">
    <source>
        <dbReference type="Google" id="ProtNLM"/>
    </source>
</evidence>
<accession>A0A3G1KPV5</accession>
<dbReference type="Proteomes" id="UP000323521">
    <property type="component" value="Chromosome"/>
</dbReference>
<dbReference type="RefSeq" id="WP_148133692.1">
    <property type="nucleotide sequence ID" value="NZ_CP017634.1"/>
</dbReference>
<proteinExistence type="predicted"/>